<organism evidence="2 3">
    <name type="scientific">Micromonospora echinospora</name>
    <name type="common">Micromonospora purpurea</name>
    <dbReference type="NCBI Taxonomy" id="1877"/>
    <lineage>
        <taxon>Bacteria</taxon>
        <taxon>Bacillati</taxon>
        <taxon>Actinomycetota</taxon>
        <taxon>Actinomycetes</taxon>
        <taxon>Micromonosporales</taxon>
        <taxon>Micromonosporaceae</taxon>
        <taxon>Micromonospora</taxon>
    </lineage>
</organism>
<feature type="chain" id="PRO_5046500351" evidence="1">
    <location>
        <begin position="31"/>
        <end position="54"/>
    </location>
</feature>
<feature type="signal peptide" evidence="1">
    <location>
        <begin position="1"/>
        <end position="30"/>
    </location>
</feature>
<protein>
    <submittedName>
        <fullName evidence="2">Uncharacterized protein</fullName>
    </submittedName>
</protein>
<dbReference type="EMBL" id="JACHJC010000001">
    <property type="protein sequence ID" value="MBB5112523.1"/>
    <property type="molecule type" value="Genomic_DNA"/>
</dbReference>
<keyword evidence="3" id="KW-1185">Reference proteome</keyword>
<evidence type="ECO:0000313" key="2">
    <source>
        <dbReference type="EMBL" id="MBB5112523.1"/>
    </source>
</evidence>
<evidence type="ECO:0000313" key="3">
    <source>
        <dbReference type="Proteomes" id="UP000618986"/>
    </source>
</evidence>
<dbReference type="RefSeq" id="WP_184683665.1">
    <property type="nucleotide sequence ID" value="NZ_JACHJC010000001.1"/>
</dbReference>
<dbReference type="PROSITE" id="PS51318">
    <property type="entry name" value="TAT"/>
    <property type="match status" value="1"/>
</dbReference>
<sequence>MRPSPRRRRALRLATAAVALAALLPAPVDPARGVLAGGVCPTGTNWDNRIRACR</sequence>
<dbReference type="Proteomes" id="UP000618986">
    <property type="component" value="Unassembled WGS sequence"/>
</dbReference>
<evidence type="ECO:0000256" key="1">
    <source>
        <dbReference type="SAM" id="SignalP"/>
    </source>
</evidence>
<dbReference type="GeneID" id="300292938"/>
<dbReference type="InterPro" id="IPR006311">
    <property type="entry name" value="TAT_signal"/>
</dbReference>
<accession>A0ABR6MAW8</accession>
<comment type="caution">
    <text evidence="2">The sequence shown here is derived from an EMBL/GenBank/DDBJ whole genome shotgun (WGS) entry which is preliminary data.</text>
</comment>
<gene>
    <name evidence="2" type="ORF">FHU28_002362</name>
</gene>
<proteinExistence type="predicted"/>
<reference evidence="2 3" key="1">
    <citation type="submission" date="2020-08" db="EMBL/GenBank/DDBJ databases">
        <title>Sequencing the genomes of 1000 actinobacteria strains.</title>
        <authorList>
            <person name="Klenk H.-P."/>
        </authorList>
    </citation>
    <scope>NUCLEOTIDE SEQUENCE [LARGE SCALE GENOMIC DNA]</scope>
    <source>
        <strain evidence="2 3">DSM 43036</strain>
    </source>
</reference>
<name>A0ABR6MAW8_MICEC</name>
<keyword evidence="1" id="KW-0732">Signal</keyword>